<dbReference type="Proteomes" id="UP000639396">
    <property type="component" value="Unassembled WGS sequence"/>
</dbReference>
<evidence type="ECO:0000313" key="2">
    <source>
        <dbReference type="Proteomes" id="UP000639396"/>
    </source>
</evidence>
<reference evidence="1" key="1">
    <citation type="submission" date="2020-09" db="EMBL/GenBank/DDBJ databases">
        <title>A novel bacterium of genus Paenibacillus, isolated from South China Sea.</title>
        <authorList>
            <person name="Huang H."/>
            <person name="Mo K."/>
            <person name="Hu Y."/>
        </authorList>
    </citation>
    <scope>NUCLEOTIDE SEQUENCE</scope>
    <source>
        <strain evidence="1">IB182363</strain>
    </source>
</reference>
<proteinExistence type="predicted"/>
<keyword evidence="2" id="KW-1185">Reference proteome</keyword>
<evidence type="ECO:0000313" key="1">
    <source>
        <dbReference type="EMBL" id="MBD2860848.1"/>
    </source>
</evidence>
<name>A0A927C3W1_9BACL</name>
<gene>
    <name evidence="1" type="ORF">IDH45_02465</name>
</gene>
<organism evidence="1 2">
    <name type="scientific">Paenibacillus oceani</name>
    <dbReference type="NCBI Taxonomy" id="2772510"/>
    <lineage>
        <taxon>Bacteria</taxon>
        <taxon>Bacillati</taxon>
        <taxon>Bacillota</taxon>
        <taxon>Bacilli</taxon>
        <taxon>Bacillales</taxon>
        <taxon>Paenibacillaceae</taxon>
        <taxon>Paenibacillus</taxon>
    </lineage>
</organism>
<accession>A0A927C3W1</accession>
<comment type="caution">
    <text evidence="1">The sequence shown here is derived from an EMBL/GenBank/DDBJ whole genome shotgun (WGS) entry which is preliminary data.</text>
</comment>
<sequence>MNLTFYCSEQNDLFRLLIGQERHCPRFGEIDAALEHAQPGSGVLLLADAYPKAELELDERHLRLIRDKRLRVYAEYPSSLPGLDIGSPRQALWERGVVSSERFAPDVEALSILAMHGCWFLPVRSSGLTPHLVLARIAGYDKAVFGLPPEEAGETHPLLFDLPGTSVLAGASKLSHFVTGRYGPMAAWQSIWHGIMAWLDPENPVPLLQWKPDVAVRFGKQDAVPPSYESDALELSFRWFEQHVLFSTEKGKGAMKGYVSHIDHQGRQMRLVSSPRADCAAESAMVFAYDAVLNSNPASRKTAEQIMNYVWSAPAFLNDRKDSPAYGLANWYDRGPIFYGDDNARVLLAGLAVSRLLGDERWDDHLLRCLLANWRTAGSSGFRRNFLRYPESFPDGRGWQHYKSEDFISCAPHYQSYLWACYIWGYALTGYEPLLATAKQAIRITMDAYPDGWTWTNGLTQEIARMLLPLSFLVSVEDTPEHRGWLERMSGELLRQMQPCGAIAEKIGALENGKYPPPQSNEAYGTGEAALLQNDGDPVCDLLYTANFAFLGFHEAAEVNEQLKTAEDRLADFLCRIQLSSDKHPYLHGAWMRSFDYRLWEYWGSSADLGWGAWCVESGWTNAWIAAVMAMRQTGQRLFDLSAKDRWQRRLPALLEEMGVEQAL</sequence>
<dbReference type="RefSeq" id="WP_190924331.1">
    <property type="nucleotide sequence ID" value="NZ_JACXJA010000003.1"/>
</dbReference>
<dbReference type="EMBL" id="JACXJA010000003">
    <property type="protein sequence ID" value="MBD2860848.1"/>
    <property type="molecule type" value="Genomic_DNA"/>
</dbReference>
<dbReference type="AlphaFoldDB" id="A0A927C3W1"/>
<protein>
    <submittedName>
        <fullName evidence="1">Uncharacterized protein</fullName>
    </submittedName>
</protein>